<protein>
    <submittedName>
        <fullName evidence="1">Uncharacterized protein</fullName>
    </submittedName>
</protein>
<organism evidence="1 2">
    <name type="scientific">Weissella jogaejeotgali</name>
    <dbReference type="NCBI Taxonomy" id="1631871"/>
    <lineage>
        <taxon>Bacteria</taxon>
        <taxon>Bacillati</taxon>
        <taxon>Bacillota</taxon>
        <taxon>Bacilli</taxon>
        <taxon>Lactobacillales</taxon>
        <taxon>Lactobacillaceae</taxon>
        <taxon>Weissella</taxon>
    </lineage>
</organism>
<gene>
    <name evidence="1" type="ORF">FOL01_0619</name>
</gene>
<accession>A0A1L6RAF4</accession>
<dbReference type="RefSeq" id="WP_075269329.1">
    <property type="nucleotide sequence ID" value="NZ_CP014332.1"/>
</dbReference>
<evidence type="ECO:0000313" key="2">
    <source>
        <dbReference type="Proteomes" id="UP000185473"/>
    </source>
</evidence>
<evidence type="ECO:0000313" key="1">
    <source>
        <dbReference type="EMBL" id="APS41478.1"/>
    </source>
</evidence>
<reference evidence="1 2" key="1">
    <citation type="submission" date="2016-02" db="EMBL/GenBank/DDBJ databases">
        <title>Complete Genome Sequence of Weissella jogaejeotgali FOL01.</title>
        <authorList>
            <person name="Lee J.-H."/>
            <person name="Ku H.-J."/>
        </authorList>
    </citation>
    <scope>NUCLEOTIDE SEQUENCE [LARGE SCALE GENOMIC DNA]</scope>
    <source>
        <strain evidence="1 2">FOL01</strain>
    </source>
</reference>
<proteinExistence type="predicted"/>
<keyword evidence="2" id="KW-1185">Reference proteome</keyword>
<sequence>MQETKVRQENKLVGCAVIRQLLQSSRDISEQTVHQLVELLESTVDCQQEVFVGQVYDSCVYRIGCGNVYSETKLKFATPDVRNKFASSFEAACQEVSLRVHRSY</sequence>
<dbReference type="AlphaFoldDB" id="A0A1L6RAF4"/>
<name>A0A1L6RAF4_9LACO</name>
<dbReference type="EMBL" id="CP014332">
    <property type="protein sequence ID" value="APS41478.1"/>
    <property type="molecule type" value="Genomic_DNA"/>
</dbReference>
<dbReference type="OrthoDB" id="2146372at2"/>
<dbReference type="KEGG" id="wjo:FOL01_0619"/>
<dbReference type="Proteomes" id="UP000185473">
    <property type="component" value="Chromosome"/>
</dbReference>